<dbReference type="EMBL" id="MU151113">
    <property type="protein sequence ID" value="KAF9450045.1"/>
    <property type="molecule type" value="Genomic_DNA"/>
</dbReference>
<evidence type="ECO:0000313" key="3">
    <source>
        <dbReference type="Proteomes" id="UP000807342"/>
    </source>
</evidence>
<protein>
    <recommendedName>
        <fullName evidence="4">RlpA-like protein double-psi beta-barrel domain-containing protein</fullName>
    </recommendedName>
</protein>
<evidence type="ECO:0000313" key="2">
    <source>
        <dbReference type="EMBL" id="KAF9450045.1"/>
    </source>
</evidence>
<dbReference type="SUPFAM" id="SSF50685">
    <property type="entry name" value="Barwin-like endoglucanases"/>
    <property type="match status" value="1"/>
</dbReference>
<dbReference type="PANTHER" id="PTHR31836:SF21">
    <property type="entry name" value="EXPANSIN-LIKE PROTEIN 7"/>
    <property type="match status" value="1"/>
</dbReference>
<gene>
    <name evidence="2" type="ORF">P691DRAFT_666174</name>
</gene>
<dbReference type="InterPro" id="IPR051477">
    <property type="entry name" value="Expansin_CellWall"/>
</dbReference>
<proteinExistence type="predicted"/>
<feature type="non-terminal residue" evidence="2">
    <location>
        <position position="1"/>
    </location>
</feature>
<organism evidence="2 3">
    <name type="scientific">Macrolepiota fuliginosa MF-IS2</name>
    <dbReference type="NCBI Taxonomy" id="1400762"/>
    <lineage>
        <taxon>Eukaryota</taxon>
        <taxon>Fungi</taxon>
        <taxon>Dikarya</taxon>
        <taxon>Basidiomycota</taxon>
        <taxon>Agaricomycotina</taxon>
        <taxon>Agaricomycetes</taxon>
        <taxon>Agaricomycetidae</taxon>
        <taxon>Agaricales</taxon>
        <taxon>Agaricineae</taxon>
        <taxon>Agaricaceae</taxon>
        <taxon>Macrolepiota</taxon>
    </lineage>
</organism>
<evidence type="ECO:0008006" key="4">
    <source>
        <dbReference type="Google" id="ProtNLM"/>
    </source>
</evidence>
<keyword evidence="1" id="KW-0732">Signal</keyword>
<dbReference type="AlphaFoldDB" id="A0A9P5XG34"/>
<dbReference type="Proteomes" id="UP000807342">
    <property type="component" value="Unassembled WGS sequence"/>
</dbReference>
<dbReference type="Gene3D" id="2.40.40.10">
    <property type="entry name" value="RlpA-like domain"/>
    <property type="match status" value="1"/>
</dbReference>
<keyword evidence="3" id="KW-1185">Reference proteome</keyword>
<sequence>GSCGWQNTEVDLVVALKPANFGNKAACRRNIRVNCEEIIDQGKSVNVEVANLCPGCGPGRMDLFPAAFQQLADLSVG</sequence>
<evidence type="ECO:0000256" key="1">
    <source>
        <dbReference type="ARBA" id="ARBA00022729"/>
    </source>
</evidence>
<name>A0A9P5XG34_9AGAR</name>
<dbReference type="CDD" id="cd22191">
    <property type="entry name" value="DPBB_RlpA_EXP_N-like"/>
    <property type="match status" value="1"/>
</dbReference>
<reference evidence="2" key="1">
    <citation type="submission" date="2020-11" db="EMBL/GenBank/DDBJ databases">
        <authorList>
            <consortium name="DOE Joint Genome Institute"/>
            <person name="Ahrendt S."/>
            <person name="Riley R."/>
            <person name="Andreopoulos W."/>
            <person name="Labutti K."/>
            <person name="Pangilinan J."/>
            <person name="Ruiz-Duenas F.J."/>
            <person name="Barrasa J.M."/>
            <person name="Sanchez-Garcia M."/>
            <person name="Camarero S."/>
            <person name="Miyauchi S."/>
            <person name="Serrano A."/>
            <person name="Linde D."/>
            <person name="Babiker R."/>
            <person name="Drula E."/>
            <person name="Ayuso-Fernandez I."/>
            <person name="Pacheco R."/>
            <person name="Padilla G."/>
            <person name="Ferreira P."/>
            <person name="Barriuso J."/>
            <person name="Kellner H."/>
            <person name="Castanera R."/>
            <person name="Alfaro M."/>
            <person name="Ramirez L."/>
            <person name="Pisabarro A.G."/>
            <person name="Kuo A."/>
            <person name="Tritt A."/>
            <person name="Lipzen A."/>
            <person name="He G."/>
            <person name="Yan M."/>
            <person name="Ng V."/>
            <person name="Cullen D."/>
            <person name="Martin F."/>
            <person name="Rosso M.-N."/>
            <person name="Henrissat B."/>
            <person name="Hibbett D."/>
            <person name="Martinez A.T."/>
            <person name="Grigoriev I.V."/>
        </authorList>
    </citation>
    <scope>NUCLEOTIDE SEQUENCE</scope>
    <source>
        <strain evidence="2">MF-IS2</strain>
    </source>
</reference>
<dbReference type="OrthoDB" id="406505at2759"/>
<accession>A0A9P5XG34</accession>
<comment type="caution">
    <text evidence="2">The sequence shown here is derived from an EMBL/GenBank/DDBJ whole genome shotgun (WGS) entry which is preliminary data.</text>
</comment>
<dbReference type="InterPro" id="IPR036908">
    <property type="entry name" value="RlpA-like_sf"/>
</dbReference>
<dbReference type="PANTHER" id="PTHR31836">
    <property type="match status" value="1"/>
</dbReference>